<evidence type="ECO:0000256" key="1">
    <source>
        <dbReference type="SAM" id="Phobius"/>
    </source>
</evidence>
<dbReference type="GeneID" id="95375821"/>
<dbReference type="InterPro" id="IPR036721">
    <property type="entry name" value="RCK_C_sf"/>
</dbReference>
<dbReference type="Proteomes" id="UP001527202">
    <property type="component" value="Unassembled WGS sequence"/>
</dbReference>
<dbReference type="AlphaFoldDB" id="A0A410WWB6"/>
<feature type="domain" description="RCK C-terminal" evidence="2">
    <location>
        <begin position="136"/>
        <end position="223"/>
    </location>
</feature>
<sequence length="239" mass="27501">MELLLIVIYLGIVLLVIEISAVLMMLTGLDNEIARFQVTSLLTGTGFTTQESELIIRHPVRRRIGIFLILFGVFSLAVIITLVSNLLEKRFRLPELLIITGILVFLLFVLKLKPMQKRLSKKLHAPLEEDEGVEELPVSELLYNDEEDWIIDIPVIEKSEFEHCHIDDLCTANEDINLLFVQRGPLRIRRRGENSDTRLEAGDVLYVYGNKKQISEKFSKELEHRHENLVDENKTVSLL</sequence>
<dbReference type="OrthoDB" id="369355at2"/>
<dbReference type="EMBL" id="CP026520">
    <property type="protein sequence ID" value="QAV18630.1"/>
    <property type="molecule type" value="Genomic_DNA"/>
</dbReference>
<evidence type="ECO:0000313" key="5">
    <source>
        <dbReference type="Proteomes" id="UP000288943"/>
    </source>
</evidence>
<evidence type="ECO:0000313" key="6">
    <source>
        <dbReference type="Proteomes" id="UP001527202"/>
    </source>
</evidence>
<gene>
    <name evidence="3" type="ORF">M5X16_17915</name>
    <name evidence="4" type="ORF">PC41400_13460</name>
</gene>
<dbReference type="GO" id="GO:0006813">
    <property type="term" value="P:potassium ion transport"/>
    <property type="evidence" value="ECO:0007669"/>
    <property type="project" value="InterPro"/>
</dbReference>
<accession>A0A410WWB6</accession>
<reference evidence="4 5" key="1">
    <citation type="submission" date="2018-01" db="EMBL/GenBank/DDBJ databases">
        <title>The whole genome sequencing and assembly of Paenibacillus chitinolyticus KCCM 41400 strain.</title>
        <authorList>
            <person name="Kim J.-Y."/>
            <person name="Park M.-K."/>
            <person name="Lee Y.-J."/>
            <person name="Yi H."/>
            <person name="Bahn Y.-S."/>
            <person name="Kim J.F."/>
            <person name="Lee D.-W."/>
        </authorList>
    </citation>
    <scope>NUCLEOTIDE SEQUENCE [LARGE SCALE GENOMIC DNA]</scope>
    <source>
        <strain evidence="4 5">KCCM 41400</strain>
    </source>
</reference>
<feature type="transmembrane region" description="Helical" evidence="1">
    <location>
        <begin position="64"/>
        <end position="87"/>
    </location>
</feature>
<dbReference type="Gene3D" id="3.30.70.1450">
    <property type="entry name" value="Regulator of K+ conductance, C-terminal domain"/>
    <property type="match status" value="1"/>
</dbReference>
<evidence type="ECO:0000313" key="4">
    <source>
        <dbReference type="EMBL" id="QAV18630.1"/>
    </source>
</evidence>
<organism evidence="4 5">
    <name type="scientific">Paenibacillus chitinolyticus</name>
    <dbReference type="NCBI Taxonomy" id="79263"/>
    <lineage>
        <taxon>Bacteria</taxon>
        <taxon>Bacillati</taxon>
        <taxon>Bacillota</taxon>
        <taxon>Bacilli</taxon>
        <taxon>Bacillales</taxon>
        <taxon>Paenibacillaceae</taxon>
        <taxon>Paenibacillus</taxon>
    </lineage>
</organism>
<dbReference type="SUPFAM" id="SSF116726">
    <property type="entry name" value="TrkA C-terminal domain-like"/>
    <property type="match status" value="1"/>
</dbReference>
<reference evidence="3 6" key="2">
    <citation type="submission" date="2022-05" db="EMBL/GenBank/DDBJ databases">
        <title>Genome Sequencing of Bee-Associated Microbes.</title>
        <authorList>
            <person name="Dunlap C."/>
        </authorList>
    </citation>
    <scope>NUCLEOTIDE SEQUENCE [LARGE SCALE GENOMIC DNA]</scope>
    <source>
        <strain evidence="3 6">NRRL B-23120</strain>
    </source>
</reference>
<evidence type="ECO:0000259" key="2">
    <source>
        <dbReference type="PROSITE" id="PS51202"/>
    </source>
</evidence>
<dbReference type="Proteomes" id="UP000288943">
    <property type="component" value="Chromosome"/>
</dbReference>
<name>A0A410WWB6_9BACL</name>
<evidence type="ECO:0000313" key="3">
    <source>
        <dbReference type="EMBL" id="MCY9597643.1"/>
    </source>
</evidence>
<feature type="transmembrane region" description="Helical" evidence="1">
    <location>
        <begin position="93"/>
        <end position="112"/>
    </location>
</feature>
<dbReference type="PROSITE" id="PS51202">
    <property type="entry name" value="RCK_C"/>
    <property type="match status" value="1"/>
</dbReference>
<keyword evidence="1" id="KW-0472">Membrane</keyword>
<dbReference type="EMBL" id="JAMDMJ010000023">
    <property type="protein sequence ID" value="MCY9597643.1"/>
    <property type="molecule type" value="Genomic_DNA"/>
</dbReference>
<dbReference type="GO" id="GO:0008324">
    <property type="term" value="F:monoatomic cation transmembrane transporter activity"/>
    <property type="evidence" value="ECO:0007669"/>
    <property type="project" value="InterPro"/>
</dbReference>
<keyword evidence="1" id="KW-1133">Transmembrane helix</keyword>
<proteinExistence type="predicted"/>
<dbReference type="RefSeq" id="WP_042227999.1">
    <property type="nucleotide sequence ID" value="NZ_CP026520.1"/>
</dbReference>
<keyword evidence="1" id="KW-0812">Transmembrane</keyword>
<keyword evidence="6" id="KW-1185">Reference proteome</keyword>
<dbReference type="KEGG" id="pchi:PC41400_13460"/>
<protein>
    <submittedName>
        <fullName evidence="4">Potassium transporter TrkA</fullName>
    </submittedName>
</protein>
<dbReference type="InterPro" id="IPR006037">
    <property type="entry name" value="RCK_C"/>
</dbReference>
<feature type="transmembrane region" description="Helical" evidence="1">
    <location>
        <begin position="6"/>
        <end position="26"/>
    </location>
</feature>